<dbReference type="Pfam" id="PF08241">
    <property type="entry name" value="Methyltransf_11"/>
    <property type="match status" value="1"/>
</dbReference>
<organism evidence="6 7">
    <name type="scientific">Ornithinimicrobium humiphilum</name>
    <dbReference type="NCBI Taxonomy" id="125288"/>
    <lineage>
        <taxon>Bacteria</taxon>
        <taxon>Bacillati</taxon>
        <taxon>Actinomycetota</taxon>
        <taxon>Actinomycetes</taxon>
        <taxon>Micrococcales</taxon>
        <taxon>Ornithinimicrobiaceae</taxon>
        <taxon>Ornithinimicrobium</taxon>
    </lineage>
</organism>
<evidence type="ECO:0000256" key="1">
    <source>
        <dbReference type="ARBA" id="ARBA00022603"/>
    </source>
</evidence>
<dbReference type="PANTHER" id="PTHR43464">
    <property type="entry name" value="METHYLTRANSFERASE"/>
    <property type="match status" value="1"/>
</dbReference>
<reference evidence="6 7" key="1">
    <citation type="submission" date="2019-06" db="EMBL/GenBank/DDBJ databases">
        <title>Sequencing the genomes of 1000 actinobacteria strains.</title>
        <authorList>
            <person name="Klenk H.-P."/>
        </authorList>
    </citation>
    <scope>NUCLEOTIDE SEQUENCE [LARGE SCALE GENOMIC DNA]</scope>
    <source>
        <strain evidence="6 7">DSM 12362</strain>
    </source>
</reference>
<evidence type="ECO:0000256" key="4">
    <source>
        <dbReference type="SAM" id="MobiDB-lite"/>
    </source>
</evidence>
<dbReference type="SUPFAM" id="SSF53335">
    <property type="entry name" value="S-adenosyl-L-methionine-dependent methyltransferases"/>
    <property type="match status" value="1"/>
</dbReference>
<protein>
    <submittedName>
        <fullName evidence="6">Methyltransferase family protein</fullName>
    </submittedName>
</protein>
<feature type="region of interest" description="Disordered" evidence="4">
    <location>
        <begin position="1"/>
        <end position="21"/>
    </location>
</feature>
<comment type="caution">
    <text evidence="6">The sequence shown here is derived from an EMBL/GenBank/DDBJ whole genome shotgun (WGS) entry which is preliminary data.</text>
</comment>
<dbReference type="EMBL" id="VFPU01000001">
    <property type="protein sequence ID" value="TQM96827.1"/>
    <property type="molecule type" value="Genomic_DNA"/>
</dbReference>
<sequence>MTRDLWDDEAAHFDDEPDHGLADPQVRSAWRELLLEVLPAAPGRVADLGCGTGTLTRLLTDEGYVVDGLDLSPEMIRRARVKVPEAEFVVGDAARPALEPGAYDVVLSRHVLWAMPDPAEAFARWVELLRPGGVVVLVEGRWSTGAGLTAAECEEIVRPLLKDVWVRPLPEPVYWGKTIEDERYLLVSRSSSRGAPAPDDSSRGSRRGVGSRP</sequence>
<dbReference type="PANTHER" id="PTHR43464:SF19">
    <property type="entry name" value="UBIQUINONE BIOSYNTHESIS O-METHYLTRANSFERASE, MITOCHONDRIAL"/>
    <property type="match status" value="1"/>
</dbReference>
<dbReference type="GO" id="GO:0008757">
    <property type="term" value="F:S-adenosylmethionine-dependent methyltransferase activity"/>
    <property type="evidence" value="ECO:0007669"/>
    <property type="project" value="InterPro"/>
</dbReference>
<feature type="domain" description="Methyltransferase type 11" evidence="5">
    <location>
        <begin position="47"/>
        <end position="137"/>
    </location>
</feature>
<evidence type="ECO:0000256" key="3">
    <source>
        <dbReference type="ARBA" id="ARBA00022691"/>
    </source>
</evidence>
<feature type="region of interest" description="Disordered" evidence="4">
    <location>
        <begin position="190"/>
        <end position="213"/>
    </location>
</feature>
<gene>
    <name evidence="6" type="ORF">FB476_1719</name>
</gene>
<dbReference type="OrthoDB" id="21342at2"/>
<accession>A0A543KP31</accession>
<evidence type="ECO:0000313" key="6">
    <source>
        <dbReference type="EMBL" id="TQM96827.1"/>
    </source>
</evidence>
<dbReference type="InterPro" id="IPR029063">
    <property type="entry name" value="SAM-dependent_MTases_sf"/>
</dbReference>
<dbReference type="AlphaFoldDB" id="A0A543KP31"/>
<keyword evidence="7" id="KW-1185">Reference proteome</keyword>
<dbReference type="InterPro" id="IPR013216">
    <property type="entry name" value="Methyltransf_11"/>
</dbReference>
<dbReference type="GO" id="GO:0032259">
    <property type="term" value="P:methylation"/>
    <property type="evidence" value="ECO:0007669"/>
    <property type="project" value="UniProtKB-KW"/>
</dbReference>
<dbReference type="RefSeq" id="WP_141818393.1">
    <property type="nucleotide sequence ID" value="NZ_BAAAIL010000004.1"/>
</dbReference>
<dbReference type="Proteomes" id="UP000315133">
    <property type="component" value="Unassembled WGS sequence"/>
</dbReference>
<evidence type="ECO:0000313" key="7">
    <source>
        <dbReference type="Proteomes" id="UP000315133"/>
    </source>
</evidence>
<keyword evidence="3" id="KW-0949">S-adenosyl-L-methionine</keyword>
<proteinExistence type="predicted"/>
<dbReference type="Gene3D" id="3.40.50.150">
    <property type="entry name" value="Vaccinia Virus protein VP39"/>
    <property type="match status" value="1"/>
</dbReference>
<name>A0A543KP31_9MICO</name>
<evidence type="ECO:0000256" key="2">
    <source>
        <dbReference type="ARBA" id="ARBA00022679"/>
    </source>
</evidence>
<dbReference type="CDD" id="cd02440">
    <property type="entry name" value="AdoMet_MTases"/>
    <property type="match status" value="1"/>
</dbReference>
<keyword evidence="1 6" id="KW-0489">Methyltransferase</keyword>
<keyword evidence="2 6" id="KW-0808">Transferase</keyword>
<evidence type="ECO:0000259" key="5">
    <source>
        <dbReference type="Pfam" id="PF08241"/>
    </source>
</evidence>